<dbReference type="OrthoDB" id="9771212at2"/>
<dbReference type="STRING" id="338966.Ppro_0347"/>
<dbReference type="AlphaFoldDB" id="A1AKW1"/>
<accession>A1AKW1</accession>
<keyword evidence="2" id="KW-1185">Reference proteome</keyword>
<evidence type="ECO:0000313" key="2">
    <source>
        <dbReference type="Proteomes" id="UP000006732"/>
    </source>
</evidence>
<evidence type="ECO:0008006" key="3">
    <source>
        <dbReference type="Google" id="ProtNLM"/>
    </source>
</evidence>
<dbReference type="eggNOG" id="COG1533">
    <property type="taxonomic scope" value="Bacteria"/>
</dbReference>
<dbReference type="Pfam" id="PF08902">
    <property type="entry name" value="DUF1848"/>
    <property type="match status" value="1"/>
</dbReference>
<name>A1AKW1_PELPD</name>
<organism evidence="1 2">
    <name type="scientific">Pelobacter propionicus (strain DSM 2379 / NBRC 103807 / OttBd1)</name>
    <dbReference type="NCBI Taxonomy" id="338966"/>
    <lineage>
        <taxon>Bacteria</taxon>
        <taxon>Pseudomonadati</taxon>
        <taxon>Thermodesulfobacteriota</taxon>
        <taxon>Desulfuromonadia</taxon>
        <taxon>Desulfuromonadales</taxon>
        <taxon>Desulfuromonadaceae</taxon>
        <taxon>Pelobacter</taxon>
    </lineage>
</organism>
<dbReference type="InterPro" id="IPR014998">
    <property type="entry name" value="DUF1848"/>
</dbReference>
<evidence type="ECO:0000313" key="1">
    <source>
        <dbReference type="EMBL" id="ABK97981.1"/>
    </source>
</evidence>
<reference evidence="1 2" key="1">
    <citation type="submission" date="2006-10" db="EMBL/GenBank/DDBJ databases">
        <title>Complete sequence of chromosome of Pelobacter propionicus DSM 2379.</title>
        <authorList>
            <consortium name="US DOE Joint Genome Institute"/>
            <person name="Copeland A."/>
            <person name="Lucas S."/>
            <person name="Lapidus A."/>
            <person name="Barry K."/>
            <person name="Detter J.C."/>
            <person name="Glavina del Rio T."/>
            <person name="Hammon N."/>
            <person name="Israni S."/>
            <person name="Dalin E."/>
            <person name="Tice H."/>
            <person name="Pitluck S."/>
            <person name="Saunders E."/>
            <person name="Brettin T."/>
            <person name="Bruce D."/>
            <person name="Han C."/>
            <person name="Tapia R."/>
            <person name="Schmutz J."/>
            <person name="Larimer F."/>
            <person name="Land M."/>
            <person name="Hauser L."/>
            <person name="Kyrpides N."/>
            <person name="Kim E."/>
            <person name="Lovley D."/>
            <person name="Richardson P."/>
        </authorList>
    </citation>
    <scope>NUCLEOTIDE SEQUENCE [LARGE SCALE GENOMIC DNA]</scope>
    <source>
        <strain evidence="2">DSM 2379 / NBRC 103807 / OttBd1</strain>
    </source>
</reference>
<sequence>MAIISASRRSDIPAFFAHWFMERVRQGFFHRVNPFNAHQVKAISLRPEDVDAIVFWTKNPKPLFPFLAELDDRGLNYYVQFTLNPYERSFEPNLPSLSERIHTFRTLSEMIGPRRLVWRYDPLILSSRTPLEYHREMFDRMATELRGASLRVMFSFLDFYGKARGRLRGIQREQGVVIQDVRGEGFAAERWRLLADMRASAEDNGMELCSCAEAEELERIGIRHGHCIDGGLVRELFGNRGNFSKDKYQRKECGCVESVDMGAYNSCPFQCVYCYANASPKAVAANLKKHNPTGSALIGDYPLERSAVRPVKETESGQHPLF</sequence>
<dbReference type="RefSeq" id="WP_011734295.1">
    <property type="nucleotide sequence ID" value="NC_008609.1"/>
</dbReference>
<dbReference type="HOGENOM" id="CLU_069130_0_0_7"/>
<dbReference type="Proteomes" id="UP000006732">
    <property type="component" value="Chromosome"/>
</dbReference>
<protein>
    <recommendedName>
        <fullName evidence="3">DUF1848 domain-containing protein</fullName>
    </recommendedName>
</protein>
<dbReference type="EMBL" id="CP000482">
    <property type="protein sequence ID" value="ABK97981.1"/>
    <property type="molecule type" value="Genomic_DNA"/>
</dbReference>
<proteinExistence type="predicted"/>
<dbReference type="KEGG" id="ppd:Ppro_0347"/>
<gene>
    <name evidence="1" type="ordered locus">Ppro_0347</name>
</gene>